<evidence type="ECO:0000259" key="1">
    <source>
        <dbReference type="PROSITE" id="PS50995"/>
    </source>
</evidence>
<accession>A0A068NS24</accession>
<keyword evidence="3" id="KW-1185">Reference proteome</keyword>
<dbReference type="InterPro" id="IPR036388">
    <property type="entry name" value="WH-like_DNA-bd_sf"/>
</dbReference>
<dbReference type="EMBL" id="CP007139">
    <property type="protein sequence ID" value="AIE86137.1"/>
    <property type="molecule type" value="Genomic_DNA"/>
</dbReference>
<dbReference type="InterPro" id="IPR000835">
    <property type="entry name" value="HTH_MarR-typ"/>
</dbReference>
<dbReference type="HOGENOM" id="CLU_083287_2_5_0"/>
<dbReference type="Proteomes" id="UP000027982">
    <property type="component" value="Chromosome"/>
</dbReference>
<dbReference type="STRING" id="661478.OP10G_2769"/>
<dbReference type="PROSITE" id="PS50995">
    <property type="entry name" value="HTH_MARR_2"/>
    <property type="match status" value="1"/>
</dbReference>
<reference evidence="2 3" key="1">
    <citation type="journal article" date="2014" name="PLoS ONE">
        <title>The first complete genome sequence of the class fimbriimonadia in the phylum armatimonadetes.</title>
        <authorList>
            <person name="Hu Z.Y."/>
            <person name="Wang Y.Z."/>
            <person name="Im W.T."/>
            <person name="Wang S.Y."/>
            <person name="Zhao G.P."/>
            <person name="Zheng H.J."/>
            <person name="Quan Z.X."/>
        </authorList>
    </citation>
    <scope>NUCLEOTIDE SEQUENCE [LARGE SCALE GENOMIC DNA]</scope>
    <source>
        <strain evidence="2">Gsoil 348</strain>
    </source>
</reference>
<gene>
    <name evidence="2" type="ORF">OP10G_2769</name>
</gene>
<feature type="domain" description="HTH marR-type" evidence="1">
    <location>
        <begin position="1"/>
        <end position="145"/>
    </location>
</feature>
<protein>
    <submittedName>
        <fullName evidence="2">Transcriptional regulator, MarR family</fullName>
    </submittedName>
</protein>
<dbReference type="AlphaFoldDB" id="A0A068NS24"/>
<dbReference type="GO" id="GO:0003700">
    <property type="term" value="F:DNA-binding transcription factor activity"/>
    <property type="evidence" value="ECO:0007669"/>
    <property type="project" value="InterPro"/>
</dbReference>
<dbReference type="RefSeq" id="WP_025225320.1">
    <property type="nucleotide sequence ID" value="NZ_CP007139.1"/>
</dbReference>
<dbReference type="eggNOG" id="COG1846">
    <property type="taxonomic scope" value="Bacteria"/>
</dbReference>
<proteinExistence type="predicted"/>
<dbReference type="InterPro" id="IPR036390">
    <property type="entry name" value="WH_DNA-bd_sf"/>
</dbReference>
<organism evidence="2 3">
    <name type="scientific">Fimbriimonas ginsengisoli Gsoil 348</name>
    <dbReference type="NCBI Taxonomy" id="661478"/>
    <lineage>
        <taxon>Bacteria</taxon>
        <taxon>Bacillati</taxon>
        <taxon>Armatimonadota</taxon>
        <taxon>Fimbriimonadia</taxon>
        <taxon>Fimbriimonadales</taxon>
        <taxon>Fimbriimonadaceae</taxon>
        <taxon>Fimbriimonas</taxon>
    </lineage>
</organism>
<dbReference type="PANTHER" id="PTHR33164">
    <property type="entry name" value="TRANSCRIPTIONAL REGULATOR, MARR FAMILY"/>
    <property type="match status" value="1"/>
</dbReference>
<dbReference type="PRINTS" id="PR00598">
    <property type="entry name" value="HTHMARR"/>
</dbReference>
<sequence length="159" mass="17796">MDGELTSAQKEAWIAFFVAHGALSKKIDRDMVEAGVVPMDTYDILLTLEMAPEKRLRMSELADRALLSRSGITRLVDRLERDGLLGRQSCPSDRRACHAVITEKGLAERERAWPVYRKSIAQHFASHLTEDEALKVTEVFSRMHVGCPGKTKPEDTCGV</sequence>
<dbReference type="InterPro" id="IPR039422">
    <property type="entry name" value="MarR/SlyA-like"/>
</dbReference>
<dbReference type="Pfam" id="PF12802">
    <property type="entry name" value="MarR_2"/>
    <property type="match status" value="1"/>
</dbReference>
<dbReference type="Gene3D" id="1.10.10.10">
    <property type="entry name" value="Winged helix-like DNA-binding domain superfamily/Winged helix DNA-binding domain"/>
    <property type="match status" value="1"/>
</dbReference>
<dbReference type="PANTHER" id="PTHR33164:SF104">
    <property type="entry name" value="TRANSCRIPTIONAL REGULATORY PROTEIN"/>
    <property type="match status" value="1"/>
</dbReference>
<dbReference type="SUPFAM" id="SSF46785">
    <property type="entry name" value="Winged helix' DNA-binding domain"/>
    <property type="match status" value="1"/>
</dbReference>
<dbReference type="OrthoDB" id="5195026at2"/>
<dbReference type="GO" id="GO:0006950">
    <property type="term" value="P:response to stress"/>
    <property type="evidence" value="ECO:0007669"/>
    <property type="project" value="TreeGrafter"/>
</dbReference>
<evidence type="ECO:0000313" key="2">
    <source>
        <dbReference type="EMBL" id="AIE86137.1"/>
    </source>
</evidence>
<evidence type="ECO:0000313" key="3">
    <source>
        <dbReference type="Proteomes" id="UP000027982"/>
    </source>
</evidence>
<dbReference type="SMART" id="SM00347">
    <property type="entry name" value="HTH_MARR"/>
    <property type="match status" value="1"/>
</dbReference>
<name>A0A068NS24_FIMGI</name>
<dbReference type="KEGG" id="fgi:OP10G_2769"/>